<evidence type="ECO:0000313" key="5">
    <source>
        <dbReference type="EMBL" id="NDV36380.1"/>
    </source>
</evidence>
<evidence type="ECO:0000256" key="2">
    <source>
        <dbReference type="ARBA" id="ARBA00022741"/>
    </source>
</evidence>
<dbReference type="GO" id="GO:0045335">
    <property type="term" value="C:phagocytic vesicle"/>
    <property type="evidence" value="ECO:0007669"/>
    <property type="project" value="TreeGrafter"/>
</dbReference>
<dbReference type="AlphaFoldDB" id="A0A6B2LHU1"/>
<dbReference type="GO" id="GO:0005764">
    <property type="term" value="C:lysosome"/>
    <property type="evidence" value="ECO:0007669"/>
    <property type="project" value="TreeGrafter"/>
</dbReference>
<name>A0A6B2LHU1_9EUKA</name>
<dbReference type="PANTHER" id="PTHR47981">
    <property type="entry name" value="RAB FAMILY"/>
    <property type="match status" value="1"/>
</dbReference>
<dbReference type="PROSITE" id="PS51421">
    <property type="entry name" value="RAS"/>
    <property type="match status" value="1"/>
</dbReference>
<protein>
    <submittedName>
        <fullName evidence="5">Uncharacterized protein</fullName>
    </submittedName>
</protein>
<dbReference type="FunFam" id="3.40.50.300:FF:001329">
    <property type="entry name" value="Small GTP-binding protein, putative"/>
    <property type="match status" value="1"/>
</dbReference>
<dbReference type="GO" id="GO:0005770">
    <property type="term" value="C:late endosome"/>
    <property type="evidence" value="ECO:0007669"/>
    <property type="project" value="TreeGrafter"/>
</dbReference>
<dbReference type="PRINTS" id="PR00449">
    <property type="entry name" value="RASTRNSFRMNG"/>
</dbReference>
<accession>A0A6B2LHU1</accession>
<feature type="compositionally biased region" description="Polar residues" evidence="4">
    <location>
        <begin position="184"/>
        <end position="216"/>
    </location>
</feature>
<dbReference type="Pfam" id="PF00071">
    <property type="entry name" value="Ras"/>
    <property type="match status" value="1"/>
</dbReference>
<dbReference type="GO" id="GO:0090385">
    <property type="term" value="P:phagosome-lysosome fusion"/>
    <property type="evidence" value="ECO:0007669"/>
    <property type="project" value="TreeGrafter"/>
</dbReference>
<dbReference type="NCBIfam" id="TIGR00231">
    <property type="entry name" value="small_GTP"/>
    <property type="match status" value="1"/>
</dbReference>
<comment type="similarity">
    <text evidence="1">Belongs to the small GTPase superfamily. Rab family.</text>
</comment>
<dbReference type="InterPro" id="IPR005225">
    <property type="entry name" value="Small_GTP-bd"/>
</dbReference>
<dbReference type="Gene3D" id="3.40.50.300">
    <property type="entry name" value="P-loop containing nucleotide triphosphate hydrolases"/>
    <property type="match status" value="1"/>
</dbReference>
<dbReference type="PROSITE" id="PS51419">
    <property type="entry name" value="RAB"/>
    <property type="match status" value="1"/>
</dbReference>
<dbReference type="SMART" id="SM00175">
    <property type="entry name" value="RAB"/>
    <property type="match status" value="1"/>
</dbReference>
<dbReference type="GO" id="GO:0005525">
    <property type="term" value="F:GTP binding"/>
    <property type="evidence" value="ECO:0007669"/>
    <property type="project" value="UniProtKB-KW"/>
</dbReference>
<dbReference type="SMART" id="SM00174">
    <property type="entry name" value="RHO"/>
    <property type="match status" value="1"/>
</dbReference>
<dbReference type="PANTHER" id="PTHR47981:SF20">
    <property type="entry name" value="RAS-RELATED PROTEIN RAB-7A"/>
    <property type="match status" value="1"/>
</dbReference>
<keyword evidence="2" id="KW-0547">Nucleotide-binding</keyword>
<dbReference type="GO" id="GO:0003924">
    <property type="term" value="F:GTPase activity"/>
    <property type="evidence" value="ECO:0007669"/>
    <property type="project" value="InterPro"/>
</dbReference>
<evidence type="ECO:0000256" key="4">
    <source>
        <dbReference type="SAM" id="MobiDB-lite"/>
    </source>
</evidence>
<keyword evidence="3" id="KW-0342">GTP-binding</keyword>
<dbReference type="SUPFAM" id="SSF52540">
    <property type="entry name" value="P-loop containing nucleoside triphosphate hydrolases"/>
    <property type="match status" value="1"/>
</dbReference>
<sequence length="216" mass="23508">MKIVLLGDSGVGKSSLLVKYVKEVFSGDYKATIGADFLAKDVSVDGEVASLQIWDTAGQERFVSLCVAFFRGSDACVLVYDVNEEKSIKSLANWREKFLEFGGKPEDRLPFFVFGNKADNDVPLPEQNIKLAKDWAASHDIPHFLTSAKTGTGLDDAFNEITRKILSLADDPVEQESGEIVDISQASISNISQEKSSKPSGSTTKESTPKNTSCCN</sequence>
<dbReference type="EMBL" id="GIBP01007411">
    <property type="protein sequence ID" value="NDV36380.1"/>
    <property type="molecule type" value="Transcribed_RNA"/>
</dbReference>
<dbReference type="InterPro" id="IPR027417">
    <property type="entry name" value="P-loop_NTPase"/>
</dbReference>
<feature type="region of interest" description="Disordered" evidence="4">
    <location>
        <begin position="176"/>
        <end position="216"/>
    </location>
</feature>
<proteinExistence type="inferred from homology"/>
<organism evidence="5">
    <name type="scientific">Arcella intermedia</name>
    <dbReference type="NCBI Taxonomy" id="1963864"/>
    <lineage>
        <taxon>Eukaryota</taxon>
        <taxon>Amoebozoa</taxon>
        <taxon>Tubulinea</taxon>
        <taxon>Elardia</taxon>
        <taxon>Arcellinida</taxon>
        <taxon>Sphaerothecina</taxon>
        <taxon>Arcellidae</taxon>
        <taxon>Arcella</taxon>
    </lineage>
</organism>
<evidence type="ECO:0000256" key="3">
    <source>
        <dbReference type="ARBA" id="ARBA00023134"/>
    </source>
</evidence>
<dbReference type="InterPro" id="IPR001806">
    <property type="entry name" value="Small_GTPase"/>
</dbReference>
<evidence type="ECO:0000256" key="1">
    <source>
        <dbReference type="ARBA" id="ARBA00006270"/>
    </source>
</evidence>
<reference evidence="5" key="1">
    <citation type="journal article" date="2020" name="J. Eukaryot. Microbiol.">
        <title>De novo Sequencing, Assembly and Annotation of the Transcriptome for the Free-Living Testate Amoeba Arcella intermedia.</title>
        <authorList>
            <person name="Ribeiro G.M."/>
            <person name="Porfirio-Sousa A.L."/>
            <person name="Maurer-Alcala X.X."/>
            <person name="Katz L.A."/>
            <person name="Lahr D.J.G."/>
        </authorList>
    </citation>
    <scope>NUCLEOTIDE SEQUENCE</scope>
</reference>
<dbReference type="SMART" id="SM00173">
    <property type="entry name" value="RAS"/>
    <property type="match status" value="1"/>
</dbReference>